<dbReference type="OrthoDB" id="8182187at2759"/>
<dbReference type="AlphaFoldDB" id="A0A9J6C3T1"/>
<sequence length="436" mass="50889">MKLISVHNSTSMMKLHLILVLVILIEFSESLDCSDRESTQTPLKLRKRILCDYDKAIAPVRNGPIAITFDFIFKKFKFVQTTRTMEIKSYVILSWKDERLAWNPNDFDGIELSFAPFDLLWVPDISIFESDVIEDLNSCIATYCKLYSNGNVSCIMPCEQKIYCSEANYKNWPFDNAKCSFTYASATKNINKIIFVSQSLRIDSEGGAQSRSWELISSQIFISNETNSLKIYGPDNSFYSTINLSFIIERHSKELIHQVLIPAIIMIVSNLFILFLDAEMIERWILYAIMLFSHYMYNVQLNWLLPSSDSVPNIYTFFCDSQIITTLLMLYSMIFKILIEDDDDERVWLRKVMVFLDKSLIGKFVINQEKDVICNESPKSVDEAFRKPAVMRNFCRFIDRILITVLIMLYVFMFYILMPKDRENTNPYGLIFESDY</sequence>
<feature type="transmembrane region" description="Helical" evidence="1">
    <location>
        <begin position="284"/>
        <end position="303"/>
    </location>
</feature>
<evidence type="ECO:0000259" key="3">
    <source>
        <dbReference type="Pfam" id="PF02931"/>
    </source>
</evidence>
<keyword evidence="1" id="KW-0472">Membrane</keyword>
<keyword evidence="2" id="KW-0732">Signal</keyword>
<keyword evidence="5" id="KW-1185">Reference proteome</keyword>
<organism evidence="4 5">
    <name type="scientific">Polypedilum vanderplanki</name>
    <name type="common">Sleeping chironomid midge</name>
    <dbReference type="NCBI Taxonomy" id="319348"/>
    <lineage>
        <taxon>Eukaryota</taxon>
        <taxon>Metazoa</taxon>
        <taxon>Ecdysozoa</taxon>
        <taxon>Arthropoda</taxon>
        <taxon>Hexapoda</taxon>
        <taxon>Insecta</taxon>
        <taxon>Pterygota</taxon>
        <taxon>Neoptera</taxon>
        <taxon>Endopterygota</taxon>
        <taxon>Diptera</taxon>
        <taxon>Nematocera</taxon>
        <taxon>Chironomoidea</taxon>
        <taxon>Chironomidae</taxon>
        <taxon>Chironominae</taxon>
        <taxon>Polypedilum</taxon>
        <taxon>Polypedilum</taxon>
    </lineage>
</organism>
<feature type="transmembrane region" description="Helical" evidence="1">
    <location>
        <begin position="315"/>
        <end position="339"/>
    </location>
</feature>
<evidence type="ECO:0000256" key="2">
    <source>
        <dbReference type="SAM" id="SignalP"/>
    </source>
</evidence>
<evidence type="ECO:0000313" key="5">
    <source>
        <dbReference type="Proteomes" id="UP001107558"/>
    </source>
</evidence>
<feature type="transmembrane region" description="Helical" evidence="1">
    <location>
        <begin position="397"/>
        <end position="418"/>
    </location>
</feature>
<feature type="domain" description="Neurotransmitter-gated ion-channel ligand-binding" evidence="3">
    <location>
        <begin position="45"/>
        <end position="251"/>
    </location>
</feature>
<name>A0A9J6C3T1_POLVA</name>
<proteinExistence type="predicted"/>
<dbReference type="GO" id="GO:0016020">
    <property type="term" value="C:membrane"/>
    <property type="evidence" value="ECO:0007669"/>
    <property type="project" value="InterPro"/>
</dbReference>
<keyword evidence="1" id="KW-1133">Transmembrane helix</keyword>
<dbReference type="Pfam" id="PF02931">
    <property type="entry name" value="Neur_chan_LBD"/>
    <property type="match status" value="1"/>
</dbReference>
<reference evidence="4" key="1">
    <citation type="submission" date="2021-03" db="EMBL/GenBank/DDBJ databases">
        <title>Chromosome level genome of the anhydrobiotic midge Polypedilum vanderplanki.</title>
        <authorList>
            <person name="Yoshida Y."/>
            <person name="Kikawada T."/>
            <person name="Gusev O."/>
        </authorList>
    </citation>
    <scope>NUCLEOTIDE SEQUENCE</scope>
    <source>
        <strain evidence="4">NIAS01</strain>
        <tissue evidence="4">Whole body or cell culture</tissue>
    </source>
</reference>
<dbReference type="GO" id="GO:0005230">
    <property type="term" value="F:extracellular ligand-gated monoatomic ion channel activity"/>
    <property type="evidence" value="ECO:0007669"/>
    <property type="project" value="InterPro"/>
</dbReference>
<dbReference type="InterPro" id="IPR006202">
    <property type="entry name" value="Neur_chan_lig-bd"/>
</dbReference>
<evidence type="ECO:0000256" key="1">
    <source>
        <dbReference type="SAM" id="Phobius"/>
    </source>
</evidence>
<keyword evidence="1" id="KW-0812">Transmembrane</keyword>
<dbReference type="GO" id="GO:0004888">
    <property type="term" value="F:transmembrane signaling receptor activity"/>
    <property type="evidence" value="ECO:0007669"/>
    <property type="project" value="InterPro"/>
</dbReference>
<feature type="chain" id="PRO_5039908656" description="Neurotransmitter-gated ion-channel ligand-binding domain-containing protein" evidence="2">
    <location>
        <begin position="31"/>
        <end position="436"/>
    </location>
</feature>
<comment type="caution">
    <text evidence="4">The sequence shown here is derived from an EMBL/GenBank/DDBJ whole genome shotgun (WGS) entry which is preliminary data.</text>
</comment>
<dbReference type="CDD" id="cd18989">
    <property type="entry name" value="LGIC_ECD_cation"/>
    <property type="match status" value="1"/>
</dbReference>
<dbReference type="SUPFAM" id="SSF63712">
    <property type="entry name" value="Nicotinic receptor ligand binding domain-like"/>
    <property type="match status" value="1"/>
</dbReference>
<dbReference type="EMBL" id="JADBJN010000002">
    <property type="protein sequence ID" value="KAG5676671.1"/>
    <property type="molecule type" value="Genomic_DNA"/>
</dbReference>
<dbReference type="InterPro" id="IPR006201">
    <property type="entry name" value="Neur_channel"/>
</dbReference>
<gene>
    <name evidence="4" type="ORF">PVAND_006489</name>
</gene>
<dbReference type="InterPro" id="IPR036734">
    <property type="entry name" value="Neur_chan_lig-bd_sf"/>
</dbReference>
<dbReference type="Gene3D" id="2.70.170.10">
    <property type="entry name" value="Neurotransmitter-gated ion-channel ligand-binding domain"/>
    <property type="match status" value="1"/>
</dbReference>
<feature type="signal peptide" evidence="2">
    <location>
        <begin position="1"/>
        <end position="30"/>
    </location>
</feature>
<dbReference type="PANTHER" id="PTHR18945">
    <property type="entry name" value="NEUROTRANSMITTER GATED ION CHANNEL"/>
    <property type="match status" value="1"/>
</dbReference>
<accession>A0A9J6C3T1</accession>
<feature type="transmembrane region" description="Helical" evidence="1">
    <location>
        <begin position="255"/>
        <end position="277"/>
    </location>
</feature>
<protein>
    <recommendedName>
        <fullName evidence="3">Neurotransmitter-gated ion-channel ligand-binding domain-containing protein</fullName>
    </recommendedName>
</protein>
<dbReference type="Proteomes" id="UP001107558">
    <property type="component" value="Chromosome 2"/>
</dbReference>
<evidence type="ECO:0000313" key="4">
    <source>
        <dbReference type="EMBL" id="KAG5676671.1"/>
    </source>
</evidence>